<gene>
    <name evidence="2" type="ORF">SADFL11_00039250</name>
</gene>
<dbReference type="Proteomes" id="UP000004703">
    <property type="component" value="Chromosome"/>
</dbReference>
<evidence type="ECO:0000256" key="1">
    <source>
        <dbReference type="SAM" id="MobiDB-lite"/>
    </source>
</evidence>
<dbReference type="EMBL" id="ACCU02000003">
    <property type="protein sequence ID" value="RMX61854.1"/>
    <property type="molecule type" value="Genomic_DNA"/>
</dbReference>
<reference evidence="2 3" key="1">
    <citation type="submission" date="2008-01" db="EMBL/GenBank/DDBJ databases">
        <authorList>
            <person name="Wagner-Dobler I."/>
            <person name="Ferriera S."/>
            <person name="Johnson J."/>
            <person name="Kravitz S."/>
            <person name="Beeson K."/>
            <person name="Sutton G."/>
            <person name="Rogers Y.-H."/>
            <person name="Friedman R."/>
            <person name="Frazier M."/>
            <person name="Venter J.C."/>
        </authorList>
    </citation>
    <scope>NUCLEOTIDE SEQUENCE [LARGE SCALE GENOMIC DNA]</scope>
    <source>
        <strain evidence="3">DSM 17067 / NCIMB 14079 / DFL-11</strain>
    </source>
</reference>
<sequence>MRILFVHPNYHSGGRGNRRELAFLPGSPTSRGASKKAGFDDFISSMP</sequence>
<feature type="region of interest" description="Disordered" evidence="1">
    <location>
        <begin position="23"/>
        <end position="47"/>
    </location>
</feature>
<comment type="caution">
    <text evidence="2">The sequence shown here is derived from an EMBL/GenBank/DDBJ whole genome shotgun (WGS) entry which is preliminary data.</text>
</comment>
<organism evidence="2 3">
    <name type="scientific">Roseibium alexandrii (strain DSM 17067 / NCIMB 14079 / DFL-11)</name>
    <name type="common">Labrenzia alexandrii</name>
    <dbReference type="NCBI Taxonomy" id="244592"/>
    <lineage>
        <taxon>Bacteria</taxon>
        <taxon>Pseudomonadati</taxon>
        <taxon>Pseudomonadota</taxon>
        <taxon>Alphaproteobacteria</taxon>
        <taxon>Hyphomicrobiales</taxon>
        <taxon>Stappiaceae</taxon>
        <taxon>Roseibium</taxon>
    </lineage>
</organism>
<evidence type="ECO:0000313" key="2">
    <source>
        <dbReference type="EMBL" id="RMX61854.1"/>
    </source>
</evidence>
<accession>A0A5E8UXA1</accession>
<name>A0A5E8UXA1_ROSAD</name>
<dbReference type="AlphaFoldDB" id="A0A5E8UXA1"/>
<proteinExistence type="predicted"/>
<evidence type="ECO:0000313" key="3">
    <source>
        <dbReference type="Proteomes" id="UP000004703"/>
    </source>
</evidence>
<reference evidence="2 3" key="2">
    <citation type="submission" date="2013-04" db="EMBL/GenBank/DDBJ databases">
        <authorList>
            <person name="Fiebig A."/>
            <person name="Pradella S."/>
            <person name="Wagner-Doebler I."/>
        </authorList>
    </citation>
    <scope>NUCLEOTIDE SEQUENCE [LARGE SCALE GENOMIC DNA]</scope>
    <source>
        <strain evidence="3">DSM 17067 / NCIMB 14079 / DFL-11</strain>
    </source>
</reference>
<protein>
    <submittedName>
        <fullName evidence="2">Uncharacterized protein</fullName>
    </submittedName>
</protein>